<comment type="cofactor">
    <cofactor evidence="1">
        <name>Zn(2+)</name>
        <dbReference type="ChEBI" id="CHEBI:29105"/>
    </cofactor>
</comment>
<dbReference type="PATRIC" id="fig|1423767.3.peg.534"/>
<name>A0A0R1VM81_9LACO</name>
<evidence type="ECO:0000256" key="6">
    <source>
        <dbReference type="ARBA" id="ARBA00022833"/>
    </source>
</evidence>
<protein>
    <recommendedName>
        <fullName evidence="3">adenosine deaminase</fullName>
        <ecNumber evidence="3">3.5.4.4</ecNumber>
    </recommendedName>
</protein>
<comment type="similarity">
    <text evidence="2">Belongs to the metallo-dependent hydrolases superfamily. Adenosine and AMP deaminases family.</text>
</comment>
<dbReference type="InterPro" id="IPR006330">
    <property type="entry name" value="Ado/ade_deaminase"/>
</dbReference>
<keyword evidence="5" id="KW-0378">Hydrolase</keyword>
<dbReference type="InterPro" id="IPR032466">
    <property type="entry name" value="Metal_Hydrolase"/>
</dbReference>
<reference evidence="8 9" key="1">
    <citation type="journal article" date="2015" name="Genome Announc.">
        <title>Expanding the biotechnology potential of lactobacilli through comparative genomics of 213 strains and associated genera.</title>
        <authorList>
            <person name="Sun Z."/>
            <person name="Harris H.M."/>
            <person name="McCann A."/>
            <person name="Guo C."/>
            <person name="Argimon S."/>
            <person name="Zhang W."/>
            <person name="Yang X."/>
            <person name="Jeffery I.B."/>
            <person name="Cooney J.C."/>
            <person name="Kagawa T.F."/>
            <person name="Liu W."/>
            <person name="Song Y."/>
            <person name="Salvetti E."/>
            <person name="Wrobel A."/>
            <person name="Rasinkangas P."/>
            <person name="Parkhill J."/>
            <person name="Rea M.C."/>
            <person name="O'Sullivan O."/>
            <person name="Ritari J."/>
            <person name="Douillard F.P."/>
            <person name="Paul Ross R."/>
            <person name="Yang R."/>
            <person name="Briner A.E."/>
            <person name="Felis G.E."/>
            <person name="de Vos W.M."/>
            <person name="Barrangou R."/>
            <person name="Klaenhammer T.R."/>
            <person name="Caufield P.W."/>
            <person name="Cui Y."/>
            <person name="Zhang H."/>
            <person name="O'Toole P.W."/>
        </authorList>
    </citation>
    <scope>NUCLEOTIDE SEQUENCE [LARGE SCALE GENOMIC DNA]</scope>
    <source>
        <strain evidence="8 9">DSM 16761</strain>
    </source>
</reference>
<dbReference type="OrthoDB" id="9779574at2"/>
<dbReference type="PANTHER" id="PTHR11409:SF43">
    <property type="entry name" value="ADENOSINE DEAMINASE"/>
    <property type="match status" value="1"/>
</dbReference>
<keyword evidence="4" id="KW-0479">Metal-binding</keyword>
<feature type="domain" description="Adenosine deaminase" evidence="7">
    <location>
        <begin position="6"/>
        <end position="332"/>
    </location>
</feature>
<keyword evidence="6" id="KW-0862">Zinc</keyword>
<evidence type="ECO:0000313" key="8">
    <source>
        <dbReference type="EMBL" id="KRM04827.1"/>
    </source>
</evidence>
<dbReference type="InterPro" id="IPR001365">
    <property type="entry name" value="A_deaminase_dom"/>
</dbReference>
<sequence>MRKFIDLHLHLDGSVPVATVKKLMREHDIPIPTDQELRQELSVDSSCKSLEQFLEKFAIPNKLMQTRHDLETIVYDLLTELKEQGLVYAEIRFAPQLHTKKGLTQEDAIKAAIAGLNKFLADQKEERNLPELHAGLILCLMRFADNQKENMETVKLAKKFLGKGVVGIDLAGAEGPIPNIKYKSFFDEAQKLGVPYTIHAGEADGPDSIRQALAMGAKRIGHGIRCTEAPELTQELIKKQIVLECCATSNMNTKAFDQIDSYPIKKLLHKGMKVTLNSDDMTVSNTNLPHEYKLLEQQTNLTPAEETTLYLNAVDAAFTTPDEKIRLRALIQK</sequence>
<dbReference type="GO" id="GO:0046872">
    <property type="term" value="F:metal ion binding"/>
    <property type="evidence" value="ECO:0007669"/>
    <property type="project" value="UniProtKB-KW"/>
</dbReference>
<dbReference type="SUPFAM" id="SSF51556">
    <property type="entry name" value="Metallo-dependent hydrolases"/>
    <property type="match status" value="1"/>
</dbReference>
<evidence type="ECO:0000256" key="1">
    <source>
        <dbReference type="ARBA" id="ARBA00001947"/>
    </source>
</evidence>
<accession>A0A0R1VM81</accession>
<dbReference type="GO" id="GO:0043103">
    <property type="term" value="P:hypoxanthine salvage"/>
    <property type="evidence" value="ECO:0007669"/>
    <property type="project" value="TreeGrafter"/>
</dbReference>
<dbReference type="GO" id="GO:0006154">
    <property type="term" value="P:adenosine catabolic process"/>
    <property type="evidence" value="ECO:0007669"/>
    <property type="project" value="TreeGrafter"/>
</dbReference>
<dbReference type="eggNOG" id="COG1816">
    <property type="taxonomic scope" value="Bacteria"/>
</dbReference>
<gene>
    <name evidence="8" type="ORF">FC59_GL000518</name>
</gene>
<comment type="caution">
    <text evidence="8">The sequence shown here is derived from an EMBL/GenBank/DDBJ whole genome shotgun (WGS) entry which is preliminary data.</text>
</comment>
<dbReference type="Proteomes" id="UP000051307">
    <property type="component" value="Unassembled WGS sequence"/>
</dbReference>
<dbReference type="RefSeq" id="WP_025015156.1">
    <property type="nucleotide sequence ID" value="NZ_AZFU01000017.1"/>
</dbReference>
<dbReference type="Pfam" id="PF00962">
    <property type="entry name" value="A_deaminase"/>
    <property type="match status" value="1"/>
</dbReference>
<dbReference type="EC" id="3.5.4.4" evidence="3"/>
<dbReference type="NCBIfam" id="TIGR01430">
    <property type="entry name" value="aden_deam"/>
    <property type="match status" value="1"/>
</dbReference>
<organism evidence="8 9">
    <name type="scientific">Lactobacillus kitasatonis DSM 16761 = JCM 1039</name>
    <dbReference type="NCBI Taxonomy" id="1423767"/>
    <lineage>
        <taxon>Bacteria</taxon>
        <taxon>Bacillati</taxon>
        <taxon>Bacillota</taxon>
        <taxon>Bacilli</taxon>
        <taxon>Lactobacillales</taxon>
        <taxon>Lactobacillaceae</taxon>
        <taxon>Lactobacillus</taxon>
    </lineage>
</organism>
<evidence type="ECO:0000256" key="5">
    <source>
        <dbReference type="ARBA" id="ARBA00022801"/>
    </source>
</evidence>
<evidence type="ECO:0000256" key="4">
    <source>
        <dbReference type="ARBA" id="ARBA00022723"/>
    </source>
</evidence>
<dbReference type="AlphaFoldDB" id="A0A0R1VM81"/>
<dbReference type="GO" id="GO:0004000">
    <property type="term" value="F:adenosine deaminase activity"/>
    <property type="evidence" value="ECO:0007669"/>
    <property type="project" value="UniProtKB-ARBA"/>
</dbReference>
<dbReference type="GO" id="GO:0005829">
    <property type="term" value="C:cytosol"/>
    <property type="evidence" value="ECO:0007669"/>
    <property type="project" value="TreeGrafter"/>
</dbReference>
<evidence type="ECO:0000313" key="9">
    <source>
        <dbReference type="Proteomes" id="UP000051307"/>
    </source>
</evidence>
<dbReference type="Gene3D" id="3.20.20.140">
    <property type="entry name" value="Metal-dependent hydrolases"/>
    <property type="match status" value="1"/>
</dbReference>
<dbReference type="PANTHER" id="PTHR11409">
    <property type="entry name" value="ADENOSINE DEAMINASE"/>
    <property type="match status" value="1"/>
</dbReference>
<proteinExistence type="inferred from homology"/>
<evidence type="ECO:0000259" key="7">
    <source>
        <dbReference type="Pfam" id="PF00962"/>
    </source>
</evidence>
<evidence type="ECO:0000256" key="2">
    <source>
        <dbReference type="ARBA" id="ARBA00006676"/>
    </source>
</evidence>
<dbReference type="EMBL" id="AZFU01000017">
    <property type="protein sequence ID" value="KRM04827.1"/>
    <property type="molecule type" value="Genomic_DNA"/>
</dbReference>
<evidence type="ECO:0000256" key="3">
    <source>
        <dbReference type="ARBA" id="ARBA00012784"/>
    </source>
</evidence>
<dbReference type="GO" id="GO:0046103">
    <property type="term" value="P:inosine biosynthetic process"/>
    <property type="evidence" value="ECO:0007669"/>
    <property type="project" value="TreeGrafter"/>
</dbReference>